<evidence type="ECO:0000256" key="1">
    <source>
        <dbReference type="SAM" id="Phobius"/>
    </source>
</evidence>
<sequence>MTNDLKFPLTAAVSFLFGGLLFYPWVEKSAVYTKHEQKILIVKKIDYQFDALLLSSSNLAIKNQLKNNNIVEHKTPEVEAFINSDASAMAQYLAQTKQQSGAKQKIDVQKTVYRFPARLLASSNSAIQKQLASYRTVVKVKTNNTAGMVNDTALSNVDIESELTPVPDDNDIDNPIVENNIVVNQETETELLLSNSAHEHEDSDDEDFSRVLVYMNPNYMDSGFSSDHSLHGEEDDDDEDFSQVLAYTNYNYSNTDGEQDEDEDEYGSERVVFNHEPYYFTESFENNLNNSLLNKKIDVPNVEDIHETSASDVAVENADSEVVIEEIEFYDDGKIVTSAAN</sequence>
<name>A0A3B0ZXC9_9ZZZZ</name>
<organism evidence="2">
    <name type="scientific">hydrothermal vent metagenome</name>
    <dbReference type="NCBI Taxonomy" id="652676"/>
    <lineage>
        <taxon>unclassified sequences</taxon>
        <taxon>metagenomes</taxon>
        <taxon>ecological metagenomes</taxon>
    </lineage>
</organism>
<gene>
    <name evidence="2" type="ORF">MNBD_GAMMA22-1727</name>
</gene>
<keyword evidence="1" id="KW-0472">Membrane</keyword>
<dbReference type="AlphaFoldDB" id="A0A3B0ZXC9"/>
<reference evidence="2" key="1">
    <citation type="submission" date="2018-06" db="EMBL/GenBank/DDBJ databases">
        <authorList>
            <person name="Zhirakovskaya E."/>
        </authorList>
    </citation>
    <scope>NUCLEOTIDE SEQUENCE</scope>
</reference>
<feature type="transmembrane region" description="Helical" evidence="1">
    <location>
        <begin position="7"/>
        <end position="26"/>
    </location>
</feature>
<dbReference type="EMBL" id="UOFS01000027">
    <property type="protein sequence ID" value="VAW96421.1"/>
    <property type="molecule type" value="Genomic_DNA"/>
</dbReference>
<keyword evidence="1" id="KW-1133">Transmembrane helix</keyword>
<protein>
    <submittedName>
        <fullName evidence="2">Uncharacterized protein</fullName>
    </submittedName>
</protein>
<evidence type="ECO:0000313" key="2">
    <source>
        <dbReference type="EMBL" id="VAW96421.1"/>
    </source>
</evidence>
<keyword evidence="1" id="KW-0812">Transmembrane</keyword>
<accession>A0A3B0ZXC9</accession>
<proteinExistence type="predicted"/>